<dbReference type="Proteomes" id="UP000054337">
    <property type="component" value="Unassembled WGS sequence"/>
</dbReference>
<evidence type="ECO:0000256" key="1">
    <source>
        <dbReference type="SAM" id="Phobius"/>
    </source>
</evidence>
<evidence type="ECO:0000313" key="3">
    <source>
        <dbReference type="Proteomes" id="UP000054337"/>
    </source>
</evidence>
<feature type="transmembrane region" description="Helical" evidence="1">
    <location>
        <begin position="38"/>
        <end position="58"/>
    </location>
</feature>
<feature type="non-terminal residue" evidence="2">
    <location>
        <position position="1"/>
    </location>
</feature>
<accession>W7EQ54</accession>
<dbReference type="HOGENOM" id="CLU_2644586_0_0_1"/>
<keyword evidence="3" id="KW-1185">Reference proteome</keyword>
<gene>
    <name evidence="2" type="ORF">COCVIDRAFT_91037</name>
</gene>
<keyword evidence="1" id="KW-0472">Membrane</keyword>
<reference evidence="2 3" key="1">
    <citation type="journal article" date="2013" name="PLoS Genet.">
        <title>Comparative genome structure, secondary metabolite, and effector coding capacity across Cochliobolus pathogens.</title>
        <authorList>
            <person name="Condon B.J."/>
            <person name="Leng Y."/>
            <person name="Wu D."/>
            <person name="Bushley K.E."/>
            <person name="Ohm R.A."/>
            <person name="Otillar R."/>
            <person name="Martin J."/>
            <person name="Schackwitz W."/>
            <person name="Grimwood J."/>
            <person name="MohdZainudin N."/>
            <person name="Xue C."/>
            <person name="Wang R."/>
            <person name="Manning V.A."/>
            <person name="Dhillon B."/>
            <person name="Tu Z.J."/>
            <person name="Steffenson B.J."/>
            <person name="Salamov A."/>
            <person name="Sun H."/>
            <person name="Lowry S."/>
            <person name="LaButti K."/>
            <person name="Han J."/>
            <person name="Copeland A."/>
            <person name="Lindquist E."/>
            <person name="Barry K."/>
            <person name="Schmutz J."/>
            <person name="Baker S.E."/>
            <person name="Ciuffetti L.M."/>
            <person name="Grigoriev I.V."/>
            <person name="Zhong S."/>
            <person name="Turgeon B.G."/>
        </authorList>
    </citation>
    <scope>NUCLEOTIDE SEQUENCE [LARGE SCALE GENOMIC DNA]</scope>
    <source>
        <strain evidence="2 3">FI3</strain>
    </source>
</reference>
<organism evidence="2 3">
    <name type="scientific">Bipolaris victoriae (strain FI3)</name>
    <name type="common">Victoria blight of oats agent</name>
    <name type="synonym">Cochliobolus victoriae</name>
    <dbReference type="NCBI Taxonomy" id="930091"/>
    <lineage>
        <taxon>Eukaryota</taxon>
        <taxon>Fungi</taxon>
        <taxon>Dikarya</taxon>
        <taxon>Ascomycota</taxon>
        <taxon>Pezizomycotina</taxon>
        <taxon>Dothideomycetes</taxon>
        <taxon>Pleosporomycetidae</taxon>
        <taxon>Pleosporales</taxon>
        <taxon>Pleosporineae</taxon>
        <taxon>Pleosporaceae</taxon>
        <taxon>Bipolaris</taxon>
    </lineage>
</organism>
<evidence type="ECO:0000313" key="2">
    <source>
        <dbReference type="EMBL" id="EUN30191.1"/>
    </source>
</evidence>
<proteinExistence type="predicted"/>
<dbReference type="AlphaFoldDB" id="W7EQ54"/>
<keyword evidence="1" id="KW-0812">Transmembrane</keyword>
<dbReference type="EMBL" id="KI968707">
    <property type="protein sequence ID" value="EUN30191.1"/>
    <property type="molecule type" value="Genomic_DNA"/>
</dbReference>
<protein>
    <submittedName>
        <fullName evidence="2">Uncharacterized protein</fullName>
    </submittedName>
</protein>
<name>W7EQ54_BIPV3</name>
<keyword evidence="1" id="KW-1133">Transmembrane helix</keyword>
<dbReference type="GeneID" id="26259297"/>
<dbReference type="RefSeq" id="XP_014559786.1">
    <property type="nucleotide sequence ID" value="XM_014704300.1"/>
</dbReference>
<sequence>YAKIEAIKHYVRFIILPTRIIQQPHSSRFRARCPLSPLLIVITNLCCQQIFAYFAYFLTKTKRRPFNVSSSITLYRD</sequence>